<reference evidence="1" key="1">
    <citation type="submission" date="2018-05" db="EMBL/GenBank/DDBJ databases">
        <authorList>
            <person name="Lanie J.A."/>
            <person name="Ng W.-L."/>
            <person name="Kazmierczak K.M."/>
            <person name="Andrzejewski T.M."/>
            <person name="Davidsen T.M."/>
            <person name="Wayne K.J."/>
            <person name="Tettelin H."/>
            <person name="Glass J.I."/>
            <person name="Rusch D."/>
            <person name="Podicherti R."/>
            <person name="Tsui H.-C.T."/>
            <person name="Winkler M.E."/>
        </authorList>
    </citation>
    <scope>NUCLEOTIDE SEQUENCE</scope>
</reference>
<sequence>MDGVATGSGCMLLPAHRHNLILK</sequence>
<dbReference type="EMBL" id="UINC01025287">
    <property type="protein sequence ID" value="SVB00581.1"/>
    <property type="molecule type" value="Genomic_DNA"/>
</dbReference>
<name>A0A382AH33_9ZZZZ</name>
<dbReference type="AlphaFoldDB" id="A0A382AH33"/>
<protein>
    <submittedName>
        <fullName evidence="1">Uncharacterized protein</fullName>
    </submittedName>
</protein>
<organism evidence="1">
    <name type="scientific">marine metagenome</name>
    <dbReference type="NCBI Taxonomy" id="408172"/>
    <lineage>
        <taxon>unclassified sequences</taxon>
        <taxon>metagenomes</taxon>
        <taxon>ecological metagenomes</taxon>
    </lineage>
</organism>
<proteinExistence type="predicted"/>
<gene>
    <name evidence="1" type="ORF">METZ01_LOCUS153435</name>
</gene>
<accession>A0A382AH33</accession>
<evidence type="ECO:0000313" key="1">
    <source>
        <dbReference type="EMBL" id="SVB00581.1"/>
    </source>
</evidence>